<accession>A0ABU7QRF2</accession>
<proteinExistence type="predicted"/>
<gene>
    <name evidence="1" type="ORF">M5S25_08155</name>
</gene>
<evidence type="ECO:0000313" key="1">
    <source>
        <dbReference type="EMBL" id="MEE6113163.1"/>
    </source>
</evidence>
<comment type="caution">
    <text evidence="1">The sequence shown here is derived from an EMBL/GenBank/DDBJ whole genome shotgun (WGS) entry which is preliminary data.</text>
</comment>
<reference evidence="1 2" key="1">
    <citation type="journal article" date="2022" name="Front. Microbiol.">
        <title>Commensal bacteria contribute to the growth of multidrug-resistant Avibacterium paragallinarum in chickens.</title>
        <authorList>
            <person name="Zhu J."/>
            <person name="Chen Y."/>
            <person name="Wu Y."/>
            <person name="Wang Y."/>
            <person name="Zhu K."/>
        </authorList>
    </citation>
    <scope>NUCLEOTIDE SEQUENCE [LARGE SCALE GENOMIC DNA]</scope>
    <source>
        <strain evidence="1 2">AV12</strain>
    </source>
</reference>
<dbReference type="EMBL" id="JAMDKS010000016">
    <property type="protein sequence ID" value="MEE6113163.1"/>
    <property type="molecule type" value="Genomic_DNA"/>
</dbReference>
<organism evidence="1 2">
    <name type="scientific">Avibacterium paragallinarum</name>
    <name type="common">Haemophilus gallinarum</name>
    <dbReference type="NCBI Taxonomy" id="728"/>
    <lineage>
        <taxon>Bacteria</taxon>
        <taxon>Pseudomonadati</taxon>
        <taxon>Pseudomonadota</taxon>
        <taxon>Gammaproteobacteria</taxon>
        <taxon>Pasteurellales</taxon>
        <taxon>Pasteurellaceae</taxon>
        <taxon>Avibacterium</taxon>
    </lineage>
</organism>
<name>A0ABU7QRF2_AVIPA</name>
<keyword evidence="2" id="KW-1185">Reference proteome</keyword>
<dbReference type="RefSeq" id="WP_228516283.1">
    <property type="nucleotide sequence ID" value="NZ_JACEWB010000016.1"/>
</dbReference>
<protein>
    <submittedName>
        <fullName evidence="1">Uncharacterized protein</fullName>
    </submittedName>
</protein>
<dbReference type="Proteomes" id="UP001352533">
    <property type="component" value="Unassembled WGS sequence"/>
</dbReference>
<evidence type="ECO:0000313" key="2">
    <source>
        <dbReference type="Proteomes" id="UP001352533"/>
    </source>
</evidence>
<sequence>MDKSNSPFNDFDDKRLLQILQDKSAGENEENIRYFQRSTNRLKFERFERLCQMKSIQISGKDIYSQAVIFVSICKNVLEYGKALRGIYINVDTGYEINLGHSRVEKRRSFGNDLSRINCGDFQSIAYWP</sequence>